<comment type="caution">
    <text evidence="1">The sequence shown here is derived from an EMBL/GenBank/DDBJ whole genome shotgun (WGS) entry which is preliminary data.</text>
</comment>
<proteinExistence type="predicted"/>
<name>A0ABS5K0L1_9BACT</name>
<evidence type="ECO:0000313" key="1">
    <source>
        <dbReference type="EMBL" id="MBS2100722.1"/>
    </source>
</evidence>
<dbReference type="EMBL" id="JAGUCO010000028">
    <property type="protein sequence ID" value="MBS2100722.1"/>
    <property type="molecule type" value="Genomic_DNA"/>
</dbReference>
<protein>
    <recommendedName>
        <fullName evidence="3">Nucleotidyltransferase</fullName>
    </recommendedName>
</protein>
<dbReference type="RefSeq" id="WP_212219126.1">
    <property type="nucleotide sequence ID" value="NZ_JAGUCO010000028.1"/>
</dbReference>
<evidence type="ECO:0008006" key="3">
    <source>
        <dbReference type="Google" id="ProtNLM"/>
    </source>
</evidence>
<accession>A0ABS5K0L1</accession>
<sequence length="279" mass="32014">MNTSNQSYKELAIPYFKETFECIDKIMKAHNIPYYLIGVSAIALELLKKGIKPSIGTKDIDFAIMISSMAEYERISDALIENGYNKVKAPWTFYSDKFNVAIDILPFGEIEEQDTINFNKRYSDLHVLGFTEVLEEAVSIPIEEKMVNIPPLPGMIILKLVAWSDRPEERDNDLADILKIIKHYFDLEFDDIVENHNDIFPDDDFDQMKIAAEVLGRKAGVFLNKSETLSQRIHSVLKENLSDASMSAIAREWSRKLDVEIEYAYSVLESFYKGIFEGK</sequence>
<dbReference type="Proteomes" id="UP000708576">
    <property type="component" value="Unassembled WGS sequence"/>
</dbReference>
<gene>
    <name evidence="1" type="ORF">KEM10_20715</name>
</gene>
<organism evidence="1 2">
    <name type="scientific">Carboxylicivirga linearis</name>
    <dbReference type="NCBI Taxonomy" id="1628157"/>
    <lineage>
        <taxon>Bacteria</taxon>
        <taxon>Pseudomonadati</taxon>
        <taxon>Bacteroidota</taxon>
        <taxon>Bacteroidia</taxon>
        <taxon>Marinilabiliales</taxon>
        <taxon>Marinilabiliaceae</taxon>
        <taxon>Carboxylicivirga</taxon>
    </lineage>
</organism>
<reference evidence="1 2" key="1">
    <citation type="journal article" date="2015" name="Int. J. Syst. Evol. Microbiol.">
        <title>Carboxylicivirga linearis sp. nov., isolated from a sea cucumber culture pond.</title>
        <authorList>
            <person name="Wang F.Q."/>
            <person name="Zhou Y.X."/>
            <person name="Lin X.Z."/>
            <person name="Chen G.J."/>
            <person name="Du Z.J."/>
        </authorList>
    </citation>
    <scope>NUCLEOTIDE SEQUENCE [LARGE SCALE GENOMIC DNA]</scope>
    <source>
        <strain evidence="1 2">FB218</strain>
    </source>
</reference>
<evidence type="ECO:0000313" key="2">
    <source>
        <dbReference type="Proteomes" id="UP000708576"/>
    </source>
</evidence>
<keyword evidence="2" id="KW-1185">Reference proteome</keyword>